<dbReference type="GO" id="GO:0005524">
    <property type="term" value="F:ATP binding"/>
    <property type="evidence" value="ECO:0007669"/>
    <property type="project" value="UniProtKB-KW"/>
</dbReference>
<gene>
    <name evidence="2" type="ORF">CR938_08915</name>
</gene>
<dbReference type="OrthoDB" id="9758243at2"/>
<keyword evidence="2" id="KW-0378">Hydrolase</keyword>
<dbReference type="EMBL" id="PDWK01000040">
    <property type="protein sequence ID" value="KAF1688662.1"/>
    <property type="molecule type" value="Genomic_DNA"/>
</dbReference>
<dbReference type="GO" id="GO:0003677">
    <property type="term" value="F:DNA binding"/>
    <property type="evidence" value="ECO:0007669"/>
    <property type="project" value="UniProtKB-KW"/>
</dbReference>
<dbReference type="Proteomes" id="UP000717981">
    <property type="component" value="Unassembled WGS sequence"/>
</dbReference>
<keyword evidence="3" id="KW-1185">Reference proteome</keyword>
<sequence>MAFLSEAAVEQALLNQLRALGYSVEREDDIGPDGHRPERESHDEVVLRGRFEHAVERLNPAVPPEARQDAIRRGVQAVRASRLDAHDPHGLISGALRISDAQAFLKERDL</sequence>
<dbReference type="GO" id="GO:0009035">
    <property type="term" value="F:type I site-specific deoxyribonuclease activity"/>
    <property type="evidence" value="ECO:0007669"/>
    <property type="project" value="UniProtKB-EC"/>
</dbReference>
<keyword evidence="2" id="KW-0255">Endonuclease</keyword>
<dbReference type="GO" id="GO:0009307">
    <property type="term" value="P:DNA restriction-modification system"/>
    <property type="evidence" value="ECO:0007669"/>
    <property type="project" value="UniProtKB-KW"/>
</dbReference>
<comment type="caution">
    <text evidence="2">The sequence shown here is derived from an EMBL/GenBank/DDBJ whole genome shotgun (WGS) entry which is preliminary data.</text>
</comment>
<reference evidence="2" key="1">
    <citation type="submission" date="2017-10" db="EMBL/GenBank/DDBJ databases">
        <title>Whole genome sequencing of members of genus Pseudoxanthomonas.</title>
        <authorList>
            <person name="Kumar S."/>
            <person name="Bansal K."/>
            <person name="Kaur A."/>
            <person name="Patil P."/>
            <person name="Sharma S."/>
            <person name="Patil P.B."/>
        </authorList>
    </citation>
    <scope>NUCLEOTIDE SEQUENCE</scope>
    <source>
        <strain evidence="2">DSM 22914</strain>
    </source>
</reference>
<dbReference type="Pfam" id="PF04313">
    <property type="entry name" value="HSDR_N"/>
    <property type="match status" value="1"/>
</dbReference>
<feature type="domain" description="Restriction endonuclease type I HsdR N-terminal" evidence="1">
    <location>
        <begin position="4"/>
        <end position="73"/>
    </location>
</feature>
<accession>A0A921NV85</accession>
<evidence type="ECO:0000313" key="2">
    <source>
        <dbReference type="EMBL" id="KAF1688662.1"/>
    </source>
</evidence>
<organism evidence="2 3">
    <name type="scientific">Pseudoxanthomonas taiwanensis</name>
    <dbReference type="NCBI Taxonomy" id="176598"/>
    <lineage>
        <taxon>Bacteria</taxon>
        <taxon>Pseudomonadati</taxon>
        <taxon>Pseudomonadota</taxon>
        <taxon>Gammaproteobacteria</taxon>
        <taxon>Lysobacterales</taxon>
        <taxon>Lysobacteraceae</taxon>
        <taxon>Pseudoxanthomonas</taxon>
    </lineage>
</organism>
<dbReference type="AlphaFoldDB" id="A0A921NV85"/>
<keyword evidence="2" id="KW-0540">Nuclease</keyword>
<proteinExistence type="predicted"/>
<evidence type="ECO:0000313" key="3">
    <source>
        <dbReference type="Proteomes" id="UP000717981"/>
    </source>
</evidence>
<name>A0A921NV85_9GAMM</name>
<evidence type="ECO:0000259" key="1">
    <source>
        <dbReference type="Pfam" id="PF04313"/>
    </source>
</evidence>
<protein>
    <submittedName>
        <fullName evidence="2">Type I restriction endonuclease</fullName>
    </submittedName>
</protein>
<dbReference type="InterPro" id="IPR007409">
    <property type="entry name" value="Restrct_endonuc_type1_HsdR_N"/>
</dbReference>